<evidence type="ECO:0000313" key="2">
    <source>
        <dbReference type="Proteomes" id="UP001589589"/>
    </source>
</evidence>
<organism evidence="1 2">
    <name type="scientific">Flavobacterium branchiarum</name>
    <dbReference type="NCBI Taxonomy" id="1114870"/>
    <lineage>
        <taxon>Bacteria</taxon>
        <taxon>Pseudomonadati</taxon>
        <taxon>Bacteroidota</taxon>
        <taxon>Flavobacteriia</taxon>
        <taxon>Flavobacteriales</taxon>
        <taxon>Flavobacteriaceae</taxon>
        <taxon>Flavobacterium</taxon>
    </lineage>
</organism>
<dbReference type="EMBL" id="JBHMEX010000069">
    <property type="protein sequence ID" value="MFB9066426.1"/>
    <property type="molecule type" value="Genomic_DNA"/>
</dbReference>
<gene>
    <name evidence="1" type="ORF">ACFFUQ_20595</name>
</gene>
<accession>A0ABV5FTG9</accession>
<keyword evidence="2" id="KW-1185">Reference proteome</keyword>
<reference evidence="1 2" key="1">
    <citation type="submission" date="2024-09" db="EMBL/GenBank/DDBJ databases">
        <authorList>
            <person name="Sun Q."/>
            <person name="Mori K."/>
        </authorList>
    </citation>
    <scope>NUCLEOTIDE SEQUENCE [LARGE SCALE GENOMIC DNA]</scope>
    <source>
        <strain evidence="1 2">CECT 7908</strain>
    </source>
</reference>
<protein>
    <submittedName>
        <fullName evidence="1">Uncharacterized protein</fullName>
    </submittedName>
</protein>
<dbReference type="Proteomes" id="UP001589589">
    <property type="component" value="Unassembled WGS sequence"/>
</dbReference>
<comment type="caution">
    <text evidence="1">The sequence shown here is derived from an EMBL/GenBank/DDBJ whole genome shotgun (WGS) entry which is preliminary data.</text>
</comment>
<name>A0ABV5FTG9_9FLAO</name>
<proteinExistence type="predicted"/>
<dbReference type="RefSeq" id="WP_290264687.1">
    <property type="nucleotide sequence ID" value="NZ_JAUFQQ010000003.1"/>
</dbReference>
<sequence length="303" mass="36089">MSDLTSINYVETILKTIKRYDYEPMYYLIFKQHSCLSEILVNDIPVNKNFKEESLGLTLDINQFIFKSGTQKVTFRLYPAGKIGIRDFSTLVYDTEMKIEISESDNNKRKQAGKIIATYATPTVVNRNVYEEKEFVGNKKKYYEASFTFEAKVPYEFNSLEDGQDLREWDQEKLEKKVVDFYKEQLRLLQEKKKEEYFSYLDLKEKETRQSLFFNKKELQEILDSYLEAFIIPNFEMQPLENYKLKLYGEGRIVCLELTSNEPNMREKSALWAKFDEGDGLMADFFKYYLYIPEGEYELEILR</sequence>
<evidence type="ECO:0000313" key="1">
    <source>
        <dbReference type="EMBL" id="MFB9066426.1"/>
    </source>
</evidence>